<name>A0ABC8RRB4_9AQUA</name>
<dbReference type="Proteomes" id="UP001642360">
    <property type="component" value="Unassembled WGS sequence"/>
</dbReference>
<keyword evidence="3" id="KW-0804">Transcription</keyword>
<dbReference type="GO" id="GO:0005634">
    <property type="term" value="C:nucleus"/>
    <property type="evidence" value="ECO:0007669"/>
    <property type="project" value="UniProtKB-SubCell"/>
</dbReference>
<evidence type="ECO:0000256" key="2">
    <source>
        <dbReference type="ARBA" id="ARBA00023015"/>
    </source>
</evidence>
<proteinExistence type="predicted"/>
<dbReference type="PANTHER" id="PTHR13859">
    <property type="entry name" value="ATROPHIN-RELATED"/>
    <property type="match status" value="1"/>
</dbReference>
<dbReference type="InterPro" id="IPR057712">
    <property type="entry name" value="DUF7952"/>
</dbReference>
<dbReference type="InterPro" id="IPR017884">
    <property type="entry name" value="SANT_dom"/>
</dbReference>
<evidence type="ECO:0000313" key="8">
    <source>
        <dbReference type="Proteomes" id="UP001642360"/>
    </source>
</evidence>
<protein>
    <recommendedName>
        <fullName evidence="6">SANT domain-containing protein</fullName>
    </recommendedName>
</protein>
<feature type="compositionally biased region" description="Low complexity" evidence="5">
    <location>
        <begin position="690"/>
        <end position="703"/>
    </location>
</feature>
<evidence type="ECO:0000256" key="4">
    <source>
        <dbReference type="ARBA" id="ARBA00023242"/>
    </source>
</evidence>
<dbReference type="Pfam" id="PF24662">
    <property type="entry name" value="DUF7650"/>
    <property type="match status" value="1"/>
</dbReference>
<keyword evidence="8" id="KW-1185">Reference proteome</keyword>
<feature type="domain" description="SANT" evidence="6">
    <location>
        <begin position="178"/>
        <end position="229"/>
    </location>
</feature>
<dbReference type="EMBL" id="CAUOFW020001502">
    <property type="protein sequence ID" value="CAK9145554.1"/>
    <property type="molecule type" value="Genomic_DNA"/>
</dbReference>
<evidence type="ECO:0000256" key="1">
    <source>
        <dbReference type="ARBA" id="ARBA00004123"/>
    </source>
</evidence>
<comment type="subcellular location">
    <subcellularLocation>
        <location evidence="1">Nucleus</location>
    </subcellularLocation>
</comment>
<evidence type="ECO:0000256" key="5">
    <source>
        <dbReference type="SAM" id="MobiDB-lite"/>
    </source>
</evidence>
<dbReference type="AlphaFoldDB" id="A0ABC8RRB4"/>
<sequence length="879" mass="98422">MASAGFSQNGDYIEDMPAEELLSVDFSDGYDVFGEQELFPRVGEQFQVEIPSLITESDYLLYTKNPIDAENRAYVPFNFLIGLSVPLMWVNKEVENMKHEMLQSLGGSTDAASKNGHLLSEIVREPQFRLKDEDVQFKVEPLDLTLDSGIAKGELANLTLEDKMHQYRGLACCLVPGSVGDFWSDSERASFLLGLYIFEKNFVQVKRFIESKEMGDVLSFYYGKFYRSNEYRRWSECLKMKSRKCAYGQRIFTGLRQQELLSRLFPHVSEECQNAVSEVTKTFGEGKMSLHEYVFSLKAMVGMKVLVEAVGIGKGKQDLTGIALEPLKSNQTIPLRPEIPTGKACSALSPSEIIKFLTGDYRLSKARSNDLFWEAVWPRLLARGWHSEQPKDQGYAAASKHSLVFLMPGVKKFSRRRLVKGKDYFDSTTDVLSKVASEPGILELDFEDEGRNSGEYEWINETKLQQDDLPERRRHSYLQPRTPSRSTDAMKFTVVDTSLAGKPFKVRELRTLPFEFSNKLTSGSHFEDSEEDASDVSTDVSDTADAMLLDQEETKNDIPTKTLSERLMYLDRKDLEGSALKLKIASNGSDSMNAPLNNSKNHNKLCAEKQPKKAIKCQLSRRLKQDNLDFSAPMAKRRRRLNTCRQAETSHDTVPVTSILDKEMCSCRTDNPNSTEDIFPQVCLSQDKLSSTSSSKASPVQSTEGSPTGNCHDAEHPNEKHQPRTLIDLNIPQVPPDFESGVFIAGSTEGQDQNTSREPDDPCALKTALNAASSQQQLNMNSRRQSTRNRLPTTKALEALANGFLTINERRRSKGGGPQASRSSRRARVGMRFPESCIDTVASMVEEGGDGVCNADTSNMFSQYQILPEGKEGSQVPGP</sequence>
<dbReference type="Pfam" id="PF25826">
    <property type="entry name" value="DUF7952"/>
    <property type="match status" value="1"/>
</dbReference>
<feature type="region of interest" description="Disordered" evidence="5">
    <location>
        <begin position="690"/>
        <end position="723"/>
    </location>
</feature>
<accession>A0ABC8RRB4</accession>
<dbReference type="Gene3D" id="1.10.10.60">
    <property type="entry name" value="Homeodomain-like"/>
    <property type="match status" value="1"/>
</dbReference>
<keyword evidence="2" id="KW-0805">Transcription regulation</keyword>
<gene>
    <name evidence="7" type="ORF">ILEXP_LOCUS13375</name>
</gene>
<dbReference type="PROSITE" id="PS51293">
    <property type="entry name" value="SANT"/>
    <property type="match status" value="1"/>
</dbReference>
<dbReference type="SUPFAM" id="SSF46689">
    <property type="entry name" value="Homeodomain-like"/>
    <property type="match status" value="1"/>
</dbReference>
<evidence type="ECO:0000259" key="6">
    <source>
        <dbReference type="PROSITE" id="PS51293"/>
    </source>
</evidence>
<evidence type="ECO:0000313" key="7">
    <source>
        <dbReference type="EMBL" id="CAK9145554.1"/>
    </source>
</evidence>
<dbReference type="FunFam" id="1.10.10.60:FF:000374">
    <property type="entry name" value="Arginine-glutamic acid dipeptide repeat protein"/>
    <property type="match status" value="1"/>
</dbReference>
<reference evidence="7 8" key="1">
    <citation type="submission" date="2024-02" db="EMBL/GenBank/DDBJ databases">
        <authorList>
            <person name="Vignale AGUSTIN F."/>
            <person name="Sosa J E."/>
            <person name="Modenutti C."/>
        </authorList>
    </citation>
    <scope>NUCLEOTIDE SEQUENCE [LARGE SCALE GENOMIC DNA]</scope>
</reference>
<feature type="region of interest" description="Disordered" evidence="5">
    <location>
        <begin position="807"/>
        <end position="828"/>
    </location>
</feature>
<evidence type="ECO:0000256" key="3">
    <source>
        <dbReference type="ARBA" id="ARBA00023163"/>
    </source>
</evidence>
<dbReference type="InterPro" id="IPR056067">
    <property type="entry name" value="DUF7650"/>
</dbReference>
<dbReference type="PANTHER" id="PTHR13859:SF11">
    <property type="entry name" value="GRUNGE, ISOFORM J"/>
    <property type="match status" value="1"/>
</dbReference>
<organism evidence="7 8">
    <name type="scientific">Ilex paraguariensis</name>
    <name type="common">yerba mate</name>
    <dbReference type="NCBI Taxonomy" id="185542"/>
    <lineage>
        <taxon>Eukaryota</taxon>
        <taxon>Viridiplantae</taxon>
        <taxon>Streptophyta</taxon>
        <taxon>Embryophyta</taxon>
        <taxon>Tracheophyta</taxon>
        <taxon>Spermatophyta</taxon>
        <taxon>Magnoliopsida</taxon>
        <taxon>eudicotyledons</taxon>
        <taxon>Gunneridae</taxon>
        <taxon>Pentapetalae</taxon>
        <taxon>asterids</taxon>
        <taxon>campanulids</taxon>
        <taxon>Aquifoliales</taxon>
        <taxon>Aquifoliaceae</taxon>
        <taxon>Ilex</taxon>
    </lineage>
</organism>
<dbReference type="InterPro" id="IPR009057">
    <property type="entry name" value="Homeodomain-like_sf"/>
</dbReference>
<feature type="compositionally biased region" description="Basic and acidic residues" evidence="5">
    <location>
        <begin position="712"/>
        <end position="722"/>
    </location>
</feature>
<comment type="caution">
    <text evidence="7">The sequence shown here is derived from an EMBL/GenBank/DDBJ whole genome shotgun (WGS) entry which is preliminary data.</text>
</comment>
<keyword evidence="4" id="KW-0539">Nucleus</keyword>